<reference evidence="3" key="1">
    <citation type="journal article" date="2019" name="Int. J. Syst. Evol. Microbiol.">
        <title>The Global Catalogue of Microorganisms (GCM) 10K type strain sequencing project: providing services to taxonomists for standard genome sequencing and annotation.</title>
        <authorList>
            <consortium name="The Broad Institute Genomics Platform"/>
            <consortium name="The Broad Institute Genome Sequencing Center for Infectious Disease"/>
            <person name="Wu L."/>
            <person name="Ma J."/>
        </authorList>
    </citation>
    <scope>NUCLEOTIDE SEQUENCE [LARGE SCALE GENOMIC DNA]</scope>
    <source>
        <strain evidence="3">CCM 7480</strain>
    </source>
</reference>
<proteinExistence type="predicted"/>
<feature type="signal peptide" evidence="1">
    <location>
        <begin position="1"/>
        <end position="23"/>
    </location>
</feature>
<evidence type="ECO:0000256" key="1">
    <source>
        <dbReference type="SAM" id="SignalP"/>
    </source>
</evidence>
<gene>
    <name evidence="2" type="ORF">ACFOPH_15310</name>
</gene>
<accession>A0ABV7PP28</accession>
<keyword evidence="1" id="KW-0732">Signal</keyword>
<evidence type="ECO:0000313" key="3">
    <source>
        <dbReference type="Proteomes" id="UP001595665"/>
    </source>
</evidence>
<feature type="chain" id="PRO_5046555932" evidence="1">
    <location>
        <begin position="24"/>
        <end position="174"/>
    </location>
</feature>
<keyword evidence="3" id="KW-1185">Reference proteome</keyword>
<comment type="caution">
    <text evidence="2">The sequence shown here is derived from an EMBL/GenBank/DDBJ whole genome shotgun (WGS) entry which is preliminary data.</text>
</comment>
<organism evidence="2 3">
    <name type="scientific">Massilia haematophila</name>
    <dbReference type="NCBI Taxonomy" id="457923"/>
    <lineage>
        <taxon>Bacteria</taxon>
        <taxon>Pseudomonadati</taxon>
        <taxon>Pseudomonadota</taxon>
        <taxon>Betaproteobacteria</taxon>
        <taxon>Burkholderiales</taxon>
        <taxon>Oxalobacteraceae</taxon>
        <taxon>Telluria group</taxon>
        <taxon>Massilia</taxon>
    </lineage>
</organism>
<dbReference type="RefSeq" id="WP_379736204.1">
    <property type="nucleotide sequence ID" value="NZ_JBHRVV010000001.1"/>
</dbReference>
<dbReference type="EMBL" id="JBHRVV010000001">
    <property type="protein sequence ID" value="MFC3459602.1"/>
    <property type="molecule type" value="Genomic_DNA"/>
</dbReference>
<dbReference type="Proteomes" id="UP001595665">
    <property type="component" value="Unassembled WGS sequence"/>
</dbReference>
<sequence>MALACGALALVLTPALTPAWAQAAGAQAADPAGEPAGEPAGASLCLAHEPVVFACSVEGKIASLCRSPDAGNELSYRFGKPAAVELRYPQPGQRARPAFTVKTEPLIGGGVTKVAFQRGAYTYTVYSRVARAPDGATPEFEDGVTVERRGKLLRRLRCEDGGAGFREPPGQYIK</sequence>
<protein>
    <submittedName>
        <fullName evidence="2">Uncharacterized protein</fullName>
    </submittedName>
</protein>
<evidence type="ECO:0000313" key="2">
    <source>
        <dbReference type="EMBL" id="MFC3459602.1"/>
    </source>
</evidence>
<name>A0ABV7PP28_9BURK</name>